<proteinExistence type="predicted"/>
<protein>
    <submittedName>
        <fullName evidence="3">Limonene 1,2-monooxygenase</fullName>
        <ecNumber evidence="3">1.14.13.107</ecNumber>
    </submittedName>
</protein>
<reference evidence="3 4" key="1">
    <citation type="submission" date="2017-03" db="EMBL/GenBank/DDBJ databases">
        <authorList>
            <person name="Afonso C.L."/>
            <person name="Miller P.J."/>
            <person name="Scott M.A."/>
            <person name="Spackman E."/>
            <person name="Goraichik I."/>
            <person name="Dimitrov K.M."/>
            <person name="Suarez D.L."/>
            <person name="Swayne D.E."/>
        </authorList>
    </citation>
    <scope>NUCLEOTIDE SEQUENCE [LARGE SCALE GENOMIC DNA]</scope>
    <source>
        <strain evidence="3 4">CECT 8287</strain>
    </source>
</reference>
<name>A0A1Y5T7G2_9RHOB</name>
<dbReference type="PANTHER" id="PTHR43244:SF1">
    <property type="entry name" value="5,10-METHYLENETETRAHYDROMETHANOPTERIN REDUCTASE"/>
    <property type="match status" value="1"/>
</dbReference>
<dbReference type="Proteomes" id="UP000193827">
    <property type="component" value="Unassembled WGS sequence"/>
</dbReference>
<keyword evidence="3" id="KW-0503">Monooxygenase</keyword>
<sequence>MKFQLAINLERMTPSVDMKEVRDHTLEMVKMADAAGFEIAWAAEHHAMEMTIAPNPFQILTWWGEHAKNIRLGVGVVNAAYWHPIDLAGEAAFLDLTSDGRLEFGIGSGAYQREFDRMKPGLDQRDSWRYMQEMLPVVQKLWEGDYEHNGEFWQFPSATSCPKPVQKDVPVWVAARAPITFDYAVEHGCNIMSWPLTMPFSEAETYRARLDDAIAKNGGKYDGRWALMRHTAIYDNEVDRKAAMDAIRVQLSQFGNLMMKSGEVINGFPEQVPLDSLEGNARVDPEMLEQNLMFGSPGQVVEKLKMYEGIGVDGFIYYASMGMDMDQQKRSLKLFIDQVLPEFSEKELVNAG</sequence>
<accession>A0A1Y5T7G2</accession>
<dbReference type="Gene3D" id="3.20.20.30">
    <property type="entry name" value="Luciferase-like domain"/>
    <property type="match status" value="1"/>
</dbReference>
<evidence type="ECO:0000313" key="3">
    <source>
        <dbReference type="EMBL" id="SLN54239.1"/>
    </source>
</evidence>
<dbReference type="PANTHER" id="PTHR43244">
    <property type="match status" value="1"/>
</dbReference>
<dbReference type="InterPro" id="IPR050564">
    <property type="entry name" value="F420-G6PD/mer"/>
</dbReference>
<feature type="domain" description="Luciferase-like" evidence="2">
    <location>
        <begin position="20"/>
        <end position="313"/>
    </location>
</feature>
<dbReference type="Pfam" id="PF00296">
    <property type="entry name" value="Bac_luciferase"/>
    <property type="match status" value="1"/>
</dbReference>
<dbReference type="InterPro" id="IPR011251">
    <property type="entry name" value="Luciferase-like_dom"/>
</dbReference>
<evidence type="ECO:0000313" key="4">
    <source>
        <dbReference type="Proteomes" id="UP000193827"/>
    </source>
</evidence>
<dbReference type="EC" id="1.14.13.107" evidence="3"/>
<gene>
    <name evidence="3" type="primary">limB_2</name>
    <name evidence="3" type="ORF">PEL8287_02884</name>
</gene>
<evidence type="ECO:0000256" key="1">
    <source>
        <dbReference type="ARBA" id="ARBA00023002"/>
    </source>
</evidence>
<dbReference type="AlphaFoldDB" id="A0A1Y5T7G2"/>
<evidence type="ECO:0000259" key="2">
    <source>
        <dbReference type="Pfam" id="PF00296"/>
    </source>
</evidence>
<dbReference type="GO" id="GO:0052601">
    <property type="term" value="F:limonene 1,2-monooxygenase [NAD(P)H) activity"/>
    <property type="evidence" value="ECO:0007669"/>
    <property type="project" value="UniProtKB-EC"/>
</dbReference>
<dbReference type="RefSeq" id="WP_085893105.1">
    <property type="nucleotide sequence ID" value="NZ_FWFL01000007.1"/>
</dbReference>
<dbReference type="SUPFAM" id="SSF51679">
    <property type="entry name" value="Bacterial luciferase-like"/>
    <property type="match status" value="1"/>
</dbReference>
<dbReference type="OrthoDB" id="9804736at2"/>
<organism evidence="3 4">
    <name type="scientific">Roseovarius litorisediminis</name>
    <dbReference type="NCBI Taxonomy" id="1312363"/>
    <lineage>
        <taxon>Bacteria</taxon>
        <taxon>Pseudomonadati</taxon>
        <taxon>Pseudomonadota</taxon>
        <taxon>Alphaproteobacteria</taxon>
        <taxon>Rhodobacterales</taxon>
        <taxon>Roseobacteraceae</taxon>
        <taxon>Roseovarius</taxon>
    </lineage>
</organism>
<keyword evidence="4" id="KW-1185">Reference proteome</keyword>
<keyword evidence="1 3" id="KW-0560">Oxidoreductase</keyword>
<dbReference type="EMBL" id="FWFL01000007">
    <property type="protein sequence ID" value="SLN54239.1"/>
    <property type="molecule type" value="Genomic_DNA"/>
</dbReference>
<dbReference type="InterPro" id="IPR036661">
    <property type="entry name" value="Luciferase-like_sf"/>
</dbReference>